<proteinExistence type="predicted"/>
<dbReference type="GO" id="GO:0009055">
    <property type="term" value="F:electron transfer activity"/>
    <property type="evidence" value="ECO:0007669"/>
    <property type="project" value="InterPro"/>
</dbReference>
<dbReference type="EMBL" id="CP002859">
    <property type="protein sequence ID" value="AEI46472.1"/>
    <property type="molecule type" value="Genomic_DNA"/>
</dbReference>
<evidence type="ECO:0000256" key="4">
    <source>
        <dbReference type="PROSITE-ProRule" id="PRU00433"/>
    </source>
</evidence>
<evidence type="ECO:0000313" key="7">
    <source>
        <dbReference type="Proteomes" id="UP000000493"/>
    </source>
</evidence>
<dbReference type="PROSITE" id="PS51007">
    <property type="entry name" value="CYTC"/>
    <property type="match status" value="1"/>
</dbReference>
<keyword evidence="1 4" id="KW-0349">Heme</keyword>
<dbReference type="InterPro" id="IPR013428">
    <property type="entry name" value="Membrane-bound_put_N"/>
</dbReference>
<reference evidence="6 7" key="2">
    <citation type="journal article" date="2012" name="Stand. Genomic Sci.">
        <title>Complete genome sequence of the aquatic bacterium Runella slithyformis type strain (LSU 4(T)).</title>
        <authorList>
            <person name="Copeland A."/>
            <person name="Zhang X."/>
            <person name="Misra M."/>
            <person name="Lapidus A."/>
            <person name="Nolan M."/>
            <person name="Lucas S."/>
            <person name="Deshpande S."/>
            <person name="Cheng J.F."/>
            <person name="Tapia R."/>
            <person name="Goodwin L.A."/>
            <person name="Pitluck S."/>
            <person name="Liolios K."/>
            <person name="Pagani I."/>
            <person name="Ivanova N."/>
            <person name="Mikhailova N."/>
            <person name="Pati A."/>
            <person name="Chen A."/>
            <person name="Palaniappan K."/>
            <person name="Land M."/>
            <person name="Hauser L."/>
            <person name="Pan C."/>
            <person name="Jeffries C.D."/>
            <person name="Detter J.C."/>
            <person name="Brambilla E.M."/>
            <person name="Rohde M."/>
            <person name="Djao O.D."/>
            <person name="Goker M."/>
            <person name="Sikorski J."/>
            <person name="Tindall B.J."/>
            <person name="Woyke T."/>
            <person name="Bristow J."/>
            <person name="Eisen J.A."/>
            <person name="Markowitz V."/>
            <person name="Hugenholtz P."/>
            <person name="Kyrpides N.C."/>
            <person name="Klenk H.P."/>
            <person name="Mavromatis K."/>
        </authorList>
    </citation>
    <scope>NUCLEOTIDE SEQUENCE [LARGE SCALE GENOMIC DNA]</scope>
    <source>
        <strain evidence="7">ATCC 29530 / DSM 19594 / LMG 11500 / NCIMB 11436 / LSU 4</strain>
    </source>
</reference>
<keyword evidence="2 4" id="KW-0479">Metal-binding</keyword>
<dbReference type="PANTHER" id="PTHR33546">
    <property type="entry name" value="LARGE, MULTIFUNCTIONAL SECRETED PROTEIN-RELATED"/>
    <property type="match status" value="1"/>
</dbReference>
<dbReference type="KEGG" id="rsi:Runsl_0012"/>
<dbReference type="InterPro" id="IPR016024">
    <property type="entry name" value="ARM-type_fold"/>
</dbReference>
<evidence type="ECO:0000256" key="1">
    <source>
        <dbReference type="ARBA" id="ARBA00022617"/>
    </source>
</evidence>
<keyword evidence="7" id="KW-1185">Reference proteome</keyword>
<dbReference type="NCBIfam" id="TIGR02604">
    <property type="entry name" value="Piru_Ver_Nterm"/>
    <property type="match status" value="1"/>
</dbReference>
<dbReference type="SUPFAM" id="SSF48371">
    <property type="entry name" value="ARM repeat"/>
    <property type="match status" value="1"/>
</dbReference>
<protein>
    <submittedName>
        <fullName evidence="6">Membrane-bound dehydrogenase domain protein</fullName>
    </submittedName>
</protein>
<dbReference type="GO" id="GO:0046872">
    <property type="term" value="F:metal ion binding"/>
    <property type="evidence" value="ECO:0007669"/>
    <property type="project" value="UniProtKB-KW"/>
</dbReference>
<organism evidence="6 7">
    <name type="scientific">Runella slithyformis (strain ATCC 29530 / DSM 19594 / LMG 11500 / NCIMB 11436 / LSU 4)</name>
    <dbReference type="NCBI Taxonomy" id="761193"/>
    <lineage>
        <taxon>Bacteria</taxon>
        <taxon>Pseudomonadati</taxon>
        <taxon>Bacteroidota</taxon>
        <taxon>Cytophagia</taxon>
        <taxon>Cytophagales</taxon>
        <taxon>Spirosomataceae</taxon>
        <taxon>Runella</taxon>
    </lineage>
</organism>
<dbReference type="NCBIfam" id="TIGR02603">
    <property type="entry name" value="CxxCH_TIGR02603"/>
    <property type="match status" value="1"/>
</dbReference>
<dbReference type="GO" id="GO:0020037">
    <property type="term" value="F:heme binding"/>
    <property type="evidence" value="ECO:0007669"/>
    <property type="project" value="InterPro"/>
</dbReference>
<feature type="domain" description="Cytochrome c" evidence="5">
    <location>
        <begin position="889"/>
        <end position="1023"/>
    </location>
</feature>
<dbReference type="InterPro" id="IPR011041">
    <property type="entry name" value="Quinoprot_gluc/sorb_DH_b-prop"/>
</dbReference>
<dbReference type="Gene3D" id="1.10.760.10">
    <property type="entry name" value="Cytochrome c-like domain"/>
    <property type="match status" value="1"/>
</dbReference>
<gene>
    <name evidence="6" type="ordered locus">Runsl_0012</name>
</gene>
<dbReference type="Pfam" id="PF00034">
    <property type="entry name" value="Cytochrom_C"/>
    <property type="match status" value="1"/>
</dbReference>
<reference evidence="7" key="1">
    <citation type="submission" date="2011-06" db="EMBL/GenBank/DDBJ databases">
        <title>The complete genome of chromosome of Runella slithyformis DSM 19594.</title>
        <authorList>
            <consortium name="US DOE Joint Genome Institute (JGI-PGF)"/>
            <person name="Lucas S."/>
            <person name="Han J."/>
            <person name="Lapidus A."/>
            <person name="Bruce D."/>
            <person name="Goodwin L."/>
            <person name="Pitluck S."/>
            <person name="Peters L."/>
            <person name="Kyrpides N."/>
            <person name="Mavromatis K."/>
            <person name="Ivanova N."/>
            <person name="Ovchinnikova G."/>
            <person name="Zhang X."/>
            <person name="Misra M."/>
            <person name="Detter J.C."/>
            <person name="Tapia R."/>
            <person name="Han C."/>
            <person name="Land M."/>
            <person name="Hauser L."/>
            <person name="Markowitz V."/>
            <person name="Cheng J.-F."/>
            <person name="Hugenholtz P."/>
            <person name="Woyke T."/>
            <person name="Wu D."/>
            <person name="Tindall B."/>
            <person name="Faehrich R."/>
            <person name="Brambilla E."/>
            <person name="Klenk H.-P."/>
            <person name="Eisen J.A."/>
        </authorList>
    </citation>
    <scope>NUCLEOTIDE SEQUENCE [LARGE SCALE GENOMIC DNA]</scope>
    <source>
        <strain evidence="7">ATCC 29530 / DSM 19594 / LMG 11500 / NCIMB 11436 / LSU 4</strain>
    </source>
</reference>
<keyword evidence="3 4" id="KW-0408">Iron</keyword>
<name>A0A7U3ZFW5_RUNSL</name>
<evidence type="ECO:0000256" key="2">
    <source>
        <dbReference type="ARBA" id="ARBA00022723"/>
    </source>
</evidence>
<dbReference type="RefSeq" id="WP_013925797.1">
    <property type="nucleotide sequence ID" value="NC_015703.1"/>
</dbReference>
<dbReference type="InterPro" id="IPR013427">
    <property type="entry name" value="Haem-bd_dom_put"/>
</dbReference>
<dbReference type="InterPro" id="IPR011989">
    <property type="entry name" value="ARM-like"/>
</dbReference>
<dbReference type="InterPro" id="IPR036909">
    <property type="entry name" value="Cyt_c-like_dom_sf"/>
</dbReference>
<dbReference type="Gene3D" id="1.25.10.10">
    <property type="entry name" value="Leucine-rich Repeat Variant"/>
    <property type="match status" value="1"/>
</dbReference>
<dbReference type="SUPFAM" id="SSF50952">
    <property type="entry name" value="Soluble quinoprotein glucose dehydrogenase"/>
    <property type="match status" value="1"/>
</dbReference>
<dbReference type="InterPro" id="IPR011042">
    <property type="entry name" value="6-blade_b-propeller_TolB-like"/>
</dbReference>
<evidence type="ECO:0000259" key="5">
    <source>
        <dbReference type="PROSITE" id="PS51007"/>
    </source>
</evidence>
<evidence type="ECO:0000256" key="3">
    <source>
        <dbReference type="ARBA" id="ARBA00023004"/>
    </source>
</evidence>
<dbReference type="Pfam" id="PF23500">
    <property type="entry name" value="DUF7133"/>
    <property type="match status" value="1"/>
</dbReference>
<sequence>MKKYLWGLGALALTGTLTATYQNDNPSRGAQSTLDSVYATLTQEQKHDLRYAVGALEVADGLEANLFASEPMITNPTNIDIDHKGRVWVLEAYNYRPHITGNSTHREGDRIMILEDTNGDGNADVSKVFYQGPEVNAPLGILVMGNRVLVSQSPYVWLFTDENGDDKADKKEIIFQGVKGEQHDHGMHAFTFGHDGKLYFNFGNEGNQLLDGKGQPVLDQDGQPIDRKKYKQGMVFRCDQDFKNVEVLGHNFRNNYEVAVDSYGTMWQSDNDDDGNKGVRINYVMEYGNYGYTDEMTGASWSANRTNIESEIPLRHWHLNDPGSIPNLLQTGAGSPTGMLIYEGDMLPKVFQNQMIHCDAGPNVVRSYPVEKSGAGYKASIVNVLYGKRNQWFRPSDVCVAPDGSLFVADWYDPGVGGHQAGDLNRGRVFRVAPANRAYKVPAADFSTLEGALKSIHSPNVSVRYMAWNKIRSLGQSAESELVKMYQTAVNPRMKARALWLLSKLSNGSKYVETALKDANPDIKITAIRAARQITAKGVLPLSVDHLNTLAADPDAQVRREVALAIRHISDDLAADVWAQLATRYDGNDRWYLEALGVSADGQWDKFYTAWLKLAGANPIAAPKNRDIVWRARTAASVPLLASLAGDKNVPLTDRLRYFRAFDFNPGATEKSNALLGIMKANTDNDVTKLCLRHLDPGFVKTSPVAQQSLQKLLDATFGTSEYMDLVQRFEPVSESKRLLQVATEKPMQRDGRDAARQLLKLEQAPLLWATINGKDAAKAQSVVTSLRGVGTKQSIDMLKIVALDPKRSKALRAEAARALGGSMDGEDLVLALLKDGKFSGDLKAAAVQGVSGAWRKSVKMEAAKYIDSAPTKSGKKLPPVSELIALTGNAANGQKVFANYCAICHQINGEGNDFGPKLSEIGSKLGKDGQYMAIFYPSAGVSFGYEGYEVKFKDGTSTIGIVSSKTETDLLLKFPGGSTQSYKMSQVVSMKKMDESLMSAGLHEAMSQTELVDLVEYLSSLKRK</sequence>
<dbReference type="Proteomes" id="UP000000493">
    <property type="component" value="Chromosome"/>
</dbReference>
<dbReference type="Gene3D" id="2.120.10.30">
    <property type="entry name" value="TolB, C-terminal domain"/>
    <property type="match status" value="1"/>
</dbReference>
<accession>A0A7U3ZFW5</accession>
<dbReference type="InterPro" id="IPR055557">
    <property type="entry name" value="DUF7133"/>
</dbReference>
<dbReference type="SUPFAM" id="SSF46626">
    <property type="entry name" value="Cytochrome c"/>
    <property type="match status" value="1"/>
</dbReference>
<dbReference type="PANTHER" id="PTHR33546:SF1">
    <property type="entry name" value="LARGE, MULTIFUNCTIONAL SECRETED PROTEIN"/>
    <property type="match status" value="1"/>
</dbReference>
<dbReference type="InterPro" id="IPR009056">
    <property type="entry name" value="Cyt_c-like_dom"/>
</dbReference>
<dbReference type="AlphaFoldDB" id="A0A7U3ZFW5"/>
<evidence type="ECO:0000313" key="6">
    <source>
        <dbReference type="EMBL" id="AEI46472.1"/>
    </source>
</evidence>